<comment type="caution">
    <text evidence="2">The sequence shown here is derived from an EMBL/GenBank/DDBJ whole genome shotgun (WGS) entry which is preliminary data.</text>
</comment>
<evidence type="ECO:0000256" key="1">
    <source>
        <dbReference type="SAM" id="SignalP"/>
    </source>
</evidence>
<proteinExistence type="predicted"/>
<dbReference type="AlphaFoldDB" id="A0A8J4FCR7"/>
<protein>
    <submittedName>
        <fullName evidence="2">Uncharacterized protein</fullName>
    </submittedName>
</protein>
<dbReference type="Proteomes" id="UP000747399">
    <property type="component" value="Unassembled WGS sequence"/>
</dbReference>
<organism evidence="2 3">
    <name type="scientific">Volvox africanus</name>
    <dbReference type="NCBI Taxonomy" id="51714"/>
    <lineage>
        <taxon>Eukaryota</taxon>
        <taxon>Viridiplantae</taxon>
        <taxon>Chlorophyta</taxon>
        <taxon>core chlorophytes</taxon>
        <taxon>Chlorophyceae</taxon>
        <taxon>CS clade</taxon>
        <taxon>Chlamydomonadales</taxon>
        <taxon>Volvocaceae</taxon>
        <taxon>Volvox</taxon>
    </lineage>
</organism>
<feature type="signal peptide" evidence="1">
    <location>
        <begin position="1"/>
        <end position="24"/>
    </location>
</feature>
<feature type="chain" id="PRO_5035150700" evidence="1">
    <location>
        <begin position="25"/>
        <end position="415"/>
    </location>
</feature>
<gene>
    <name evidence="2" type="ORF">Vafri_20058</name>
</gene>
<name>A0A8J4FCR7_9CHLO</name>
<sequence length="415" mass="46356">MFGRMIATIALSFLLFNWLRPAAAEPMPGPAEMLWCGRQGAWQNITEDNIGLANADKKTVVIMDTGPCWWLAEGISSNTRIDLSKRTGGEYVWCSRILELLQKLGYNTVFTKTARAAEKFILAGQRQGTDHLLLVHWGYDALSSPEKYGNASLIRPPFREECLIMMWYYGIEVPRGLWPGDLKFYLAVYPHIFNSYTGLPQPPDCPVRSAEPSVPLKPSYGVVFGKFGVTAKVTLIPLLFRNASLWSSLSTRTHLVFVSCNDALAEALGLGINYRERYTCWTDLPERGSYHQLLWDAAFVIGLGTPELSPTPVEALWCRTPVIMPPGQHRYLSASAPSSQFHAVRSTQDVLVAVDKCLQTCSPIYQRNGTGVSVEKINRPCFGSPPPMDIDFSIDVVAPKLEKMLKERESQCIRS</sequence>
<evidence type="ECO:0000313" key="3">
    <source>
        <dbReference type="Proteomes" id="UP000747399"/>
    </source>
</evidence>
<keyword evidence="1" id="KW-0732">Signal</keyword>
<dbReference type="EMBL" id="BNCO01000086">
    <property type="protein sequence ID" value="GIL66560.1"/>
    <property type="molecule type" value="Genomic_DNA"/>
</dbReference>
<evidence type="ECO:0000313" key="2">
    <source>
        <dbReference type="EMBL" id="GIL66560.1"/>
    </source>
</evidence>
<accession>A0A8J4FCR7</accession>
<reference evidence="2" key="1">
    <citation type="journal article" date="2021" name="Proc. Natl. Acad. Sci. U.S.A.">
        <title>Three genomes in the algal genus Volvox reveal the fate of a haploid sex-determining region after a transition to homothallism.</title>
        <authorList>
            <person name="Yamamoto K."/>
            <person name="Hamaji T."/>
            <person name="Kawai-Toyooka H."/>
            <person name="Matsuzaki R."/>
            <person name="Takahashi F."/>
            <person name="Nishimura Y."/>
            <person name="Kawachi M."/>
            <person name="Noguchi H."/>
            <person name="Minakuchi Y."/>
            <person name="Umen J.G."/>
            <person name="Toyoda A."/>
            <person name="Nozaki H."/>
        </authorList>
    </citation>
    <scope>NUCLEOTIDE SEQUENCE</scope>
    <source>
        <strain evidence="2">NIES-3780</strain>
    </source>
</reference>
<keyword evidence="3" id="KW-1185">Reference proteome</keyword>